<evidence type="ECO:0000256" key="1">
    <source>
        <dbReference type="SAM" id="Phobius"/>
    </source>
</evidence>
<sequence length="138" mass="15398">MKLISRRILDRIIDINPSIPGMLIINLIYLILGEIIIIALVPNTMRCAIGFLAGVIYSVFATFHMSSGIRKIVYGGAESRATMIIGYLIRLLVMLILFVLLYFLNIGDLLCAVIGMFSMKVAAYLQPFTDKLITKKGR</sequence>
<reference evidence="2 3" key="1">
    <citation type="submission" date="2024-03" db="EMBL/GenBank/DDBJ databases">
        <title>Human intestinal bacterial collection.</title>
        <authorList>
            <person name="Pauvert C."/>
            <person name="Hitch T.C.A."/>
            <person name="Clavel T."/>
        </authorList>
    </citation>
    <scope>NUCLEOTIDE SEQUENCE [LARGE SCALE GENOMIC DNA]</scope>
    <source>
        <strain evidence="2 3">CLA-AA-H255</strain>
    </source>
</reference>
<keyword evidence="1" id="KW-0472">Membrane</keyword>
<proteinExistence type="predicted"/>
<accession>A0ABV1BTQ0</accession>
<protein>
    <recommendedName>
        <fullName evidence="4">ATP synthase subunit I</fullName>
    </recommendedName>
</protein>
<keyword evidence="1" id="KW-1133">Transmembrane helix</keyword>
<gene>
    <name evidence="2" type="ORF">WMO14_04385</name>
</gene>
<organism evidence="2 3">
    <name type="scientific">[Lactobacillus] rogosae</name>
    <dbReference type="NCBI Taxonomy" id="706562"/>
    <lineage>
        <taxon>Bacteria</taxon>
        <taxon>Bacillati</taxon>
        <taxon>Bacillota</taxon>
        <taxon>Clostridia</taxon>
        <taxon>Lachnospirales</taxon>
        <taxon>Lachnospiraceae</taxon>
        <taxon>Lachnospira</taxon>
    </lineage>
</organism>
<feature type="transmembrane region" description="Helical" evidence="1">
    <location>
        <begin position="81"/>
        <end position="103"/>
    </location>
</feature>
<feature type="transmembrane region" description="Helical" evidence="1">
    <location>
        <begin position="21"/>
        <end position="42"/>
    </location>
</feature>
<evidence type="ECO:0000313" key="2">
    <source>
        <dbReference type="EMBL" id="MEQ2379121.1"/>
    </source>
</evidence>
<keyword evidence="1" id="KW-0812">Transmembrane</keyword>
<name>A0ABV1BTQ0_9FIRM</name>
<dbReference type="EMBL" id="JBBMER010000003">
    <property type="protein sequence ID" value="MEQ2379121.1"/>
    <property type="molecule type" value="Genomic_DNA"/>
</dbReference>
<keyword evidence="3" id="KW-1185">Reference proteome</keyword>
<evidence type="ECO:0000313" key="3">
    <source>
        <dbReference type="Proteomes" id="UP001442364"/>
    </source>
</evidence>
<dbReference type="RefSeq" id="WP_055173817.1">
    <property type="nucleotide sequence ID" value="NZ_DAWCMB010000380.1"/>
</dbReference>
<evidence type="ECO:0008006" key="4">
    <source>
        <dbReference type="Google" id="ProtNLM"/>
    </source>
</evidence>
<feature type="transmembrane region" description="Helical" evidence="1">
    <location>
        <begin position="48"/>
        <end position="69"/>
    </location>
</feature>
<comment type="caution">
    <text evidence="2">The sequence shown here is derived from an EMBL/GenBank/DDBJ whole genome shotgun (WGS) entry which is preliminary data.</text>
</comment>
<dbReference type="Proteomes" id="UP001442364">
    <property type="component" value="Unassembled WGS sequence"/>
</dbReference>